<sequence>MNDDEPSQRQIEILSTWTRSLRSELDRMREINLRLRRQLSTSNTGLQADEEENRHKHLSLRFANLLQQSCRRLVAISLAGTGEPADAERIAIELSRVARILLSESASPAGLCRHLGLDPGTYGPDIGELLLQIAAVAGSLPNAQWDFQATIGAPLDARRQAPWETCDPGAPVKFVVTPSWRSGHRVHIRQTVYTD</sequence>
<evidence type="ECO:0000313" key="2">
    <source>
        <dbReference type="Proteomes" id="UP000656548"/>
    </source>
</evidence>
<evidence type="ECO:0008006" key="3">
    <source>
        <dbReference type="Google" id="ProtNLM"/>
    </source>
</evidence>
<organism evidence="1 2">
    <name type="scientific">Amycolatopsis roodepoortensis</name>
    <dbReference type="NCBI Taxonomy" id="700274"/>
    <lineage>
        <taxon>Bacteria</taxon>
        <taxon>Bacillati</taxon>
        <taxon>Actinomycetota</taxon>
        <taxon>Actinomycetes</taxon>
        <taxon>Pseudonocardiales</taxon>
        <taxon>Pseudonocardiaceae</taxon>
        <taxon>Amycolatopsis</taxon>
    </lineage>
</organism>
<accession>A0ABR9LAP7</accession>
<dbReference type="Proteomes" id="UP000656548">
    <property type="component" value="Unassembled WGS sequence"/>
</dbReference>
<gene>
    <name evidence="1" type="ORF">H4W30_004790</name>
</gene>
<protein>
    <recommendedName>
        <fullName evidence="3">Nucleotide exchange factor GrpE</fullName>
    </recommendedName>
</protein>
<dbReference type="RefSeq" id="WP_192744854.1">
    <property type="nucleotide sequence ID" value="NZ_JADBEJ010000005.1"/>
</dbReference>
<evidence type="ECO:0000313" key="1">
    <source>
        <dbReference type="EMBL" id="MBE1577730.1"/>
    </source>
</evidence>
<name>A0ABR9LAP7_9PSEU</name>
<comment type="caution">
    <text evidence="1">The sequence shown here is derived from an EMBL/GenBank/DDBJ whole genome shotgun (WGS) entry which is preliminary data.</text>
</comment>
<proteinExistence type="predicted"/>
<dbReference type="EMBL" id="JADBEJ010000005">
    <property type="protein sequence ID" value="MBE1577730.1"/>
    <property type="molecule type" value="Genomic_DNA"/>
</dbReference>
<reference evidence="1 2" key="1">
    <citation type="submission" date="2020-10" db="EMBL/GenBank/DDBJ databases">
        <title>Sequencing the genomes of 1000 actinobacteria strains.</title>
        <authorList>
            <person name="Klenk H.-P."/>
        </authorList>
    </citation>
    <scope>NUCLEOTIDE SEQUENCE [LARGE SCALE GENOMIC DNA]</scope>
    <source>
        <strain evidence="1 2">DSM 46661</strain>
    </source>
</reference>
<keyword evidence="2" id="KW-1185">Reference proteome</keyword>